<evidence type="ECO:0000313" key="1">
    <source>
        <dbReference type="EMBL" id="RJT17110.1"/>
    </source>
</evidence>
<dbReference type="EMBL" id="QZWH01000079">
    <property type="protein sequence ID" value="RJT17110.1"/>
    <property type="molecule type" value="Genomic_DNA"/>
</dbReference>
<organism evidence="1 2">
    <name type="scientific">Buttiauxella izardii</name>
    <dbReference type="NCBI Taxonomy" id="82991"/>
    <lineage>
        <taxon>Bacteria</taxon>
        <taxon>Pseudomonadati</taxon>
        <taxon>Pseudomonadota</taxon>
        <taxon>Gammaproteobacteria</taxon>
        <taxon>Enterobacterales</taxon>
        <taxon>Enterobacteriaceae</taxon>
        <taxon>Buttiauxella</taxon>
    </lineage>
</organism>
<name>A0A3A5JQ02_9ENTR</name>
<comment type="caution">
    <text evidence="1">The sequence shown here is derived from an EMBL/GenBank/DDBJ whole genome shotgun (WGS) entry which is preliminary data.</text>
</comment>
<accession>A0A3A5JQ02</accession>
<gene>
    <name evidence="1" type="ORF">D6029_22315</name>
</gene>
<reference evidence="1 2" key="1">
    <citation type="submission" date="2018-09" db="EMBL/GenBank/DDBJ databases">
        <title>Draft genome sequence of Buttiauxella izardii CCUG 35510T.</title>
        <authorList>
            <person name="Salva-Serra F."/>
            <person name="Marathe N."/>
            <person name="Moore E."/>
            <person name="Stadler-Svensson L."/>
            <person name="Engstrom-Jakobsson H."/>
        </authorList>
    </citation>
    <scope>NUCLEOTIDE SEQUENCE [LARGE SCALE GENOMIC DNA]</scope>
    <source>
        <strain evidence="1 2">CCUG 35510</strain>
    </source>
</reference>
<dbReference type="GO" id="GO:0019450">
    <property type="term" value="P:L-cysteine catabolic process to pyruvate"/>
    <property type="evidence" value="ECO:0007669"/>
    <property type="project" value="TreeGrafter"/>
</dbReference>
<keyword evidence="2" id="KW-1185">Reference proteome</keyword>
<dbReference type="PANTHER" id="PTHR30501:SF2">
    <property type="entry name" value="UPF0597 PROTEIN YHAM"/>
    <property type="match status" value="1"/>
</dbReference>
<dbReference type="Proteomes" id="UP000276295">
    <property type="component" value="Unassembled WGS sequence"/>
</dbReference>
<dbReference type="GO" id="GO:0080146">
    <property type="term" value="F:L-cysteine desulfhydrase activity"/>
    <property type="evidence" value="ECO:0007669"/>
    <property type="project" value="TreeGrafter"/>
</dbReference>
<protein>
    <submittedName>
        <fullName evidence="1">Serine dehydratase subunit alpha family protein</fullName>
    </submittedName>
</protein>
<dbReference type="PANTHER" id="PTHR30501">
    <property type="entry name" value="UPF0597 PROTEIN YHAM"/>
    <property type="match status" value="1"/>
</dbReference>
<evidence type="ECO:0000313" key="2">
    <source>
        <dbReference type="Proteomes" id="UP000276295"/>
    </source>
</evidence>
<proteinExistence type="predicted"/>
<sequence length="50" mass="5167">MNPAWAELILAVKQNVKPAVGCTEPVSLALASAIAASHLAGQVTRIEARV</sequence>
<feature type="non-terminal residue" evidence="1">
    <location>
        <position position="50"/>
    </location>
</feature>
<dbReference type="InterPro" id="IPR021144">
    <property type="entry name" value="UPF0597"/>
</dbReference>
<dbReference type="AlphaFoldDB" id="A0A3A5JQ02"/>